<dbReference type="Gene3D" id="6.10.280.50">
    <property type="match status" value="1"/>
</dbReference>
<name>A0A3B9IHT2_9PROT</name>
<dbReference type="EMBL" id="DMAI01000129">
    <property type="protein sequence ID" value="HAE47424.1"/>
    <property type="molecule type" value="Genomic_DNA"/>
</dbReference>
<dbReference type="AlphaFoldDB" id="A0A3B9IHT2"/>
<dbReference type="RefSeq" id="WP_014744362.1">
    <property type="nucleotide sequence ID" value="NZ_CP121013.1"/>
</dbReference>
<dbReference type="OrthoDB" id="7362854at2"/>
<proteinExistence type="predicted"/>
<dbReference type="Pfam" id="PF04325">
    <property type="entry name" value="DUF465"/>
    <property type="match status" value="1"/>
</dbReference>
<dbReference type="InterPro" id="IPR038444">
    <property type="entry name" value="DUF465_sf"/>
</dbReference>
<comment type="caution">
    <text evidence="1">The sequence shown here is derived from an EMBL/GenBank/DDBJ whole genome shotgun (WGS) entry which is preliminary data.</text>
</comment>
<gene>
    <name evidence="1" type="ORF">DCK97_08385</name>
</gene>
<dbReference type="InterPro" id="IPR007420">
    <property type="entry name" value="DUF465"/>
</dbReference>
<accession>A0A3B9IHT2</accession>
<dbReference type="OMA" id="YEARIHS"/>
<dbReference type="GeneID" id="97242739"/>
<sequence>MSVQARVEALKQKHAALDEALHSEYIRPKPDDHAIAELKRSKLKVKEEISRLEIN</sequence>
<evidence type="ECO:0000313" key="2">
    <source>
        <dbReference type="Proteomes" id="UP000257706"/>
    </source>
</evidence>
<protein>
    <submittedName>
        <fullName evidence="1">DUF465 domain-containing protein</fullName>
    </submittedName>
</protein>
<dbReference type="Proteomes" id="UP000257706">
    <property type="component" value="Unassembled WGS sequence"/>
</dbReference>
<reference evidence="1 2" key="1">
    <citation type="journal article" date="2018" name="Nat. Biotechnol.">
        <title>A standardized bacterial taxonomy based on genome phylogeny substantially revises the tree of life.</title>
        <authorList>
            <person name="Parks D.H."/>
            <person name="Chuvochina M."/>
            <person name="Waite D.W."/>
            <person name="Rinke C."/>
            <person name="Skarshewski A."/>
            <person name="Chaumeil P.A."/>
            <person name="Hugenholtz P."/>
        </authorList>
    </citation>
    <scope>NUCLEOTIDE SEQUENCE [LARGE SCALE GENOMIC DNA]</scope>
    <source>
        <strain evidence="1">UBA8739</strain>
    </source>
</reference>
<evidence type="ECO:0000313" key="1">
    <source>
        <dbReference type="EMBL" id="HAE47424.1"/>
    </source>
</evidence>
<organism evidence="1 2">
    <name type="scientific">Tistrella mobilis</name>
    <dbReference type="NCBI Taxonomy" id="171437"/>
    <lineage>
        <taxon>Bacteria</taxon>
        <taxon>Pseudomonadati</taxon>
        <taxon>Pseudomonadota</taxon>
        <taxon>Alphaproteobacteria</taxon>
        <taxon>Geminicoccales</taxon>
        <taxon>Geminicoccaceae</taxon>
        <taxon>Tistrella</taxon>
    </lineage>
</organism>